<reference evidence="1 2" key="1">
    <citation type="submission" date="2021-06" db="EMBL/GenBank/DDBJ databases">
        <title>A haploid diamondback moth (Plutella xylostella L.) genome assembly resolves 31 chromosomes and identifies a diamide resistance mutation.</title>
        <authorList>
            <person name="Ward C.M."/>
            <person name="Perry K.D."/>
            <person name="Baker G."/>
            <person name="Powis K."/>
            <person name="Heckel D.G."/>
            <person name="Baxter S.W."/>
        </authorList>
    </citation>
    <scope>NUCLEOTIDE SEQUENCE [LARGE SCALE GENOMIC DNA]</scope>
    <source>
        <strain evidence="1 2">LV</strain>
        <tissue evidence="1">Single pupa</tissue>
    </source>
</reference>
<gene>
    <name evidence="1" type="ORF">JYU34_020280</name>
</gene>
<protein>
    <submittedName>
        <fullName evidence="1">Uncharacterized protein</fullName>
    </submittedName>
</protein>
<name>A0ABQ7PUA2_PLUXY</name>
<evidence type="ECO:0000313" key="2">
    <source>
        <dbReference type="Proteomes" id="UP000823941"/>
    </source>
</evidence>
<accession>A0ABQ7PUA2</accession>
<keyword evidence="2" id="KW-1185">Reference proteome</keyword>
<proteinExistence type="predicted"/>
<dbReference type="Proteomes" id="UP000823941">
    <property type="component" value="Chromosome 28"/>
</dbReference>
<dbReference type="EMBL" id="JAHIBW010000028">
    <property type="protein sequence ID" value="KAG7296506.1"/>
    <property type="molecule type" value="Genomic_DNA"/>
</dbReference>
<evidence type="ECO:0000313" key="1">
    <source>
        <dbReference type="EMBL" id="KAG7296506.1"/>
    </source>
</evidence>
<sequence length="92" mass="10413">MRKASFEIKNVPKVKNETKQDLIEMVTTLSNNIGCTLSRNDVKDIYRVRGKKEGMSNTPIIVETSSTLLKNDILTMSKTFNAKTRQSYAQSI</sequence>
<comment type="caution">
    <text evidence="1">The sequence shown here is derived from an EMBL/GenBank/DDBJ whole genome shotgun (WGS) entry which is preliminary data.</text>
</comment>
<organism evidence="1 2">
    <name type="scientific">Plutella xylostella</name>
    <name type="common">Diamondback moth</name>
    <name type="synonym">Plutella maculipennis</name>
    <dbReference type="NCBI Taxonomy" id="51655"/>
    <lineage>
        <taxon>Eukaryota</taxon>
        <taxon>Metazoa</taxon>
        <taxon>Ecdysozoa</taxon>
        <taxon>Arthropoda</taxon>
        <taxon>Hexapoda</taxon>
        <taxon>Insecta</taxon>
        <taxon>Pterygota</taxon>
        <taxon>Neoptera</taxon>
        <taxon>Endopterygota</taxon>
        <taxon>Lepidoptera</taxon>
        <taxon>Glossata</taxon>
        <taxon>Ditrysia</taxon>
        <taxon>Yponomeutoidea</taxon>
        <taxon>Plutellidae</taxon>
        <taxon>Plutella</taxon>
    </lineage>
</organism>